<keyword evidence="2 3" id="KW-0560">Oxidoreductase</keyword>
<dbReference type="PANTHER" id="PTHR43639:SF1">
    <property type="entry name" value="SHORT-CHAIN DEHYDROGENASE_REDUCTASE FAMILY PROTEIN"/>
    <property type="match status" value="1"/>
</dbReference>
<dbReference type="InterPro" id="IPR036291">
    <property type="entry name" value="NAD(P)-bd_dom_sf"/>
</dbReference>
<evidence type="ECO:0000313" key="4">
    <source>
        <dbReference type="Proteomes" id="UP000315647"/>
    </source>
</evidence>
<accession>A0A517Q371</accession>
<dbReference type="PRINTS" id="PR00081">
    <property type="entry name" value="GDHRDH"/>
</dbReference>
<gene>
    <name evidence="3" type="primary">fabG_1</name>
    <name evidence="3" type="ORF">Enr10x_13680</name>
</gene>
<dbReference type="PANTHER" id="PTHR43639">
    <property type="entry name" value="OXIDOREDUCTASE, SHORT-CHAIN DEHYDROGENASE/REDUCTASE FAMILY (AFU_ORTHOLOGUE AFUA_5G02870)"/>
    <property type="match status" value="1"/>
</dbReference>
<dbReference type="GO" id="GO:0004316">
    <property type="term" value="F:3-oxoacyl-[acyl-carrier-protein] reductase (NADPH) activity"/>
    <property type="evidence" value="ECO:0007669"/>
    <property type="project" value="UniProtKB-EC"/>
</dbReference>
<dbReference type="EC" id="1.1.1.100" evidence="3"/>
<evidence type="ECO:0000313" key="3">
    <source>
        <dbReference type="EMBL" id="QDT26070.1"/>
    </source>
</evidence>
<dbReference type="Gene3D" id="3.40.50.720">
    <property type="entry name" value="NAD(P)-binding Rossmann-like Domain"/>
    <property type="match status" value="1"/>
</dbReference>
<dbReference type="SUPFAM" id="SSF51735">
    <property type="entry name" value="NAD(P)-binding Rossmann-fold domains"/>
    <property type="match status" value="1"/>
</dbReference>
<dbReference type="InterPro" id="IPR002347">
    <property type="entry name" value="SDR_fam"/>
</dbReference>
<dbReference type="EMBL" id="CP037421">
    <property type="protein sequence ID" value="QDT26070.1"/>
    <property type="molecule type" value="Genomic_DNA"/>
</dbReference>
<dbReference type="Proteomes" id="UP000315647">
    <property type="component" value="Chromosome"/>
</dbReference>
<protein>
    <submittedName>
        <fullName evidence="3">3-oxoacyl-[acyl-carrier-protein] reductase FabG</fullName>
        <ecNumber evidence="3">1.1.1.100</ecNumber>
    </submittedName>
</protein>
<name>A0A518A2P9_9PLAN</name>
<keyword evidence="4" id="KW-1185">Reference proteome</keyword>
<reference evidence="3 4" key="1">
    <citation type="submission" date="2019-03" db="EMBL/GenBank/DDBJ databases">
        <title>Deep-cultivation of Planctomycetes and their phenomic and genomic characterization uncovers novel biology.</title>
        <authorList>
            <person name="Wiegand S."/>
            <person name="Jogler M."/>
            <person name="Boedeker C."/>
            <person name="Pinto D."/>
            <person name="Vollmers J."/>
            <person name="Rivas-Marin E."/>
            <person name="Kohn T."/>
            <person name="Peeters S.H."/>
            <person name="Heuer A."/>
            <person name="Rast P."/>
            <person name="Oberbeckmann S."/>
            <person name="Bunk B."/>
            <person name="Jeske O."/>
            <person name="Meyerdierks A."/>
            <person name="Storesund J.E."/>
            <person name="Kallscheuer N."/>
            <person name="Luecker S."/>
            <person name="Lage O.M."/>
            <person name="Pohl T."/>
            <person name="Merkel B.J."/>
            <person name="Hornburger P."/>
            <person name="Mueller R.-W."/>
            <person name="Bruemmer F."/>
            <person name="Labrenz M."/>
            <person name="Spormann A.M."/>
            <person name="Op den Camp H."/>
            <person name="Overmann J."/>
            <person name="Amann R."/>
            <person name="Jetten M.S.M."/>
            <person name="Mascher T."/>
            <person name="Medema M.H."/>
            <person name="Devos D.P."/>
            <person name="Kaster A.-K."/>
            <person name="Ovreas L."/>
            <person name="Rohde M."/>
            <person name="Galperin M.Y."/>
            <person name="Jogler C."/>
        </authorList>
    </citation>
    <scope>NUCLEOTIDE SEQUENCE [LARGE SCALE GENOMIC DNA]</scope>
    <source>
        <strain evidence="3 4">Enr10</strain>
    </source>
</reference>
<dbReference type="PRINTS" id="PR00080">
    <property type="entry name" value="SDRFAMILY"/>
</dbReference>
<evidence type="ECO:0000256" key="1">
    <source>
        <dbReference type="ARBA" id="ARBA00006484"/>
    </source>
</evidence>
<sequence length="256" mass="28014">MSVSPFCDLTGMKALVTGSSSGIGKAIALELADAGADVLIHYRNSSQSAEEVVQEIRSRGRKSAALSIDLARQDQYPDFIIRAFEEWGALDIWVNNAGVDLLTGTEAKLEYDQKLEKLFDVDVRGTVLLSREVGRRMQAQGYGCILNIGWDQSDRGMEGDSGELFATSKNAIMGFSRSLAVTLAPKVRVNCIAPGWIQTAWGEKASELWQERVKQETPMDCWGTPQDIANMARFLCSREAAYITGQVINVNGGAVR</sequence>
<dbReference type="RefSeq" id="WP_197996418.1">
    <property type="nucleotide sequence ID" value="NZ_CP036277.1"/>
</dbReference>
<proteinExistence type="inferred from homology"/>
<dbReference type="FunFam" id="3.40.50.720:FF:000084">
    <property type="entry name" value="Short-chain dehydrogenase reductase"/>
    <property type="match status" value="1"/>
</dbReference>
<evidence type="ECO:0000256" key="2">
    <source>
        <dbReference type="ARBA" id="ARBA00023002"/>
    </source>
</evidence>
<accession>A0A518A2P9</accession>
<dbReference type="AlphaFoldDB" id="A0A518A2P9"/>
<organism evidence="3 4">
    <name type="scientific">Gimesia panareensis</name>
    <dbReference type="NCBI Taxonomy" id="2527978"/>
    <lineage>
        <taxon>Bacteria</taxon>
        <taxon>Pseudomonadati</taxon>
        <taxon>Planctomycetota</taxon>
        <taxon>Planctomycetia</taxon>
        <taxon>Planctomycetales</taxon>
        <taxon>Planctomycetaceae</taxon>
        <taxon>Gimesia</taxon>
    </lineage>
</organism>
<dbReference type="Pfam" id="PF13561">
    <property type="entry name" value="adh_short_C2"/>
    <property type="match status" value="1"/>
</dbReference>
<comment type="similarity">
    <text evidence="1">Belongs to the short-chain dehydrogenases/reductases (SDR) family.</text>
</comment>